<reference evidence="2" key="1">
    <citation type="journal article" date="2023" name="Nat. Plants">
        <title>Single-cell RNA sequencing provides a high-resolution roadmap for understanding the multicellular compartmentation of specialized metabolism.</title>
        <authorList>
            <person name="Sun S."/>
            <person name="Shen X."/>
            <person name="Li Y."/>
            <person name="Li Y."/>
            <person name="Wang S."/>
            <person name="Li R."/>
            <person name="Zhang H."/>
            <person name="Shen G."/>
            <person name="Guo B."/>
            <person name="Wei J."/>
            <person name="Xu J."/>
            <person name="St-Pierre B."/>
            <person name="Chen S."/>
            <person name="Sun C."/>
        </authorList>
    </citation>
    <scope>NUCLEOTIDE SEQUENCE [LARGE SCALE GENOMIC DNA]</scope>
</reference>
<evidence type="ECO:0000313" key="2">
    <source>
        <dbReference type="Proteomes" id="UP001060085"/>
    </source>
</evidence>
<name>A0ACB9ZIP4_CATRO</name>
<accession>A0ACB9ZIP4</accession>
<proteinExistence type="predicted"/>
<sequence length="526" mass="58552">MPDRNVITWNTVICGLADSYLDLGSNFHPGFQYFKRMLIEIARPDWITFTGLFRICGEVNETEMSRVLHCLVLKLGLCKDRYISSALVDVYGKLGLVGEARRVFDHVVARDLVLWNVIVSCYSLNCLRQEAFKLYNLMRLEGFKGDGYTFTSLLNSCAGSGLCLLGREIHAVILKLCFDLDVVVGSSLVDMYAKNENLVEARKAFDGMPFRNVVSWTTLVVGYGQHGNGLEAIKLLTQMLREDFHPDELTLASILSSCGNLTMASEVTQAHAYIVKNGFSAYLSTANAMINAYFKCGSITCAWQSFSSITEPDILSWTSIIGAYAFHGLANEAAELFEIMLLNRVKPDGVAFLEVLSACSHGGLVKKGLHYFKLMVEVHRIPPDSKHYACLVDLLARQGLLEEAFDVLTSMPNAAESDALGAFLGSCKVYGNLELAEWASKRLFILEPNKPVNYTLMSNMYALPGRWFDVASVRKTMSQNCHNKAPGYSWLLILGKVSSFVSGDESHPETLKVYYMLGVLYETMKD</sequence>
<organism evidence="1 2">
    <name type="scientific">Catharanthus roseus</name>
    <name type="common">Madagascar periwinkle</name>
    <name type="synonym">Vinca rosea</name>
    <dbReference type="NCBI Taxonomy" id="4058"/>
    <lineage>
        <taxon>Eukaryota</taxon>
        <taxon>Viridiplantae</taxon>
        <taxon>Streptophyta</taxon>
        <taxon>Embryophyta</taxon>
        <taxon>Tracheophyta</taxon>
        <taxon>Spermatophyta</taxon>
        <taxon>Magnoliopsida</taxon>
        <taxon>eudicotyledons</taxon>
        <taxon>Gunneridae</taxon>
        <taxon>Pentapetalae</taxon>
        <taxon>asterids</taxon>
        <taxon>lamiids</taxon>
        <taxon>Gentianales</taxon>
        <taxon>Apocynaceae</taxon>
        <taxon>Rauvolfioideae</taxon>
        <taxon>Vinceae</taxon>
        <taxon>Catharanthinae</taxon>
        <taxon>Catharanthus</taxon>
    </lineage>
</organism>
<dbReference type="EMBL" id="CM044708">
    <property type="protein sequence ID" value="KAI5647220.1"/>
    <property type="molecule type" value="Genomic_DNA"/>
</dbReference>
<protein>
    <submittedName>
        <fullName evidence="1">Uncharacterized protein</fullName>
    </submittedName>
</protein>
<keyword evidence="2" id="KW-1185">Reference proteome</keyword>
<gene>
    <name evidence="1" type="ORF">M9H77_33225</name>
</gene>
<comment type="caution">
    <text evidence="1">The sequence shown here is derived from an EMBL/GenBank/DDBJ whole genome shotgun (WGS) entry which is preliminary data.</text>
</comment>
<evidence type="ECO:0000313" key="1">
    <source>
        <dbReference type="EMBL" id="KAI5647220.1"/>
    </source>
</evidence>
<dbReference type="Proteomes" id="UP001060085">
    <property type="component" value="Linkage Group LG08"/>
</dbReference>